<dbReference type="SUPFAM" id="SSF55729">
    <property type="entry name" value="Acyl-CoA N-acyltransferases (Nat)"/>
    <property type="match status" value="1"/>
</dbReference>
<comment type="caution">
    <text evidence="4">The sequence shown here is derived from an EMBL/GenBank/DDBJ whole genome shotgun (WGS) entry which is preliminary data.</text>
</comment>
<organism evidence="4 5">
    <name type="scientific">Arthrobacter globiformis</name>
    <dbReference type="NCBI Taxonomy" id="1665"/>
    <lineage>
        <taxon>Bacteria</taxon>
        <taxon>Bacillati</taxon>
        <taxon>Actinomycetota</taxon>
        <taxon>Actinomycetes</taxon>
        <taxon>Micrococcales</taxon>
        <taxon>Micrococcaceae</taxon>
        <taxon>Arthrobacter</taxon>
    </lineage>
</organism>
<protein>
    <recommendedName>
        <fullName evidence="3">N-acetyltransferase domain-containing protein</fullName>
    </recommendedName>
</protein>
<keyword evidence="2" id="KW-0012">Acyltransferase</keyword>
<evidence type="ECO:0000313" key="5">
    <source>
        <dbReference type="Proteomes" id="UP000249166"/>
    </source>
</evidence>
<dbReference type="AlphaFoldDB" id="A0A328HQJ2"/>
<evidence type="ECO:0000256" key="2">
    <source>
        <dbReference type="ARBA" id="ARBA00023315"/>
    </source>
</evidence>
<dbReference type="EMBL" id="QLNP01000003">
    <property type="protein sequence ID" value="RAM39313.1"/>
    <property type="molecule type" value="Genomic_DNA"/>
</dbReference>
<dbReference type="GO" id="GO:0016747">
    <property type="term" value="F:acyltransferase activity, transferring groups other than amino-acyl groups"/>
    <property type="evidence" value="ECO:0007669"/>
    <property type="project" value="InterPro"/>
</dbReference>
<keyword evidence="1" id="KW-0808">Transferase</keyword>
<evidence type="ECO:0000313" key="4">
    <source>
        <dbReference type="EMBL" id="RAM39313.1"/>
    </source>
</evidence>
<sequence length="158" mass="17287">MLLTMPVPPAGFAVRRIGPADAGALVALAATDNLFDEDPGTAPSGTITPDGARHFLADPSVRFWLAEAGGQTVGFLHCCIQRRRTPGPWAELLLMEMGTHAEWRRRGIGRALIAEMEAWMRRNGVAEVWVPANTYAVGFYRKCGFAKDEGEILVKELH</sequence>
<dbReference type="Gene3D" id="3.40.630.30">
    <property type="match status" value="1"/>
</dbReference>
<dbReference type="PROSITE" id="PS51186">
    <property type="entry name" value="GNAT"/>
    <property type="match status" value="1"/>
</dbReference>
<dbReference type="InterPro" id="IPR016181">
    <property type="entry name" value="Acyl_CoA_acyltransferase"/>
</dbReference>
<dbReference type="Pfam" id="PF00583">
    <property type="entry name" value="Acetyltransf_1"/>
    <property type="match status" value="1"/>
</dbReference>
<dbReference type="InterPro" id="IPR000182">
    <property type="entry name" value="GNAT_dom"/>
</dbReference>
<dbReference type="InterPro" id="IPR050832">
    <property type="entry name" value="Bact_Acetyltransf"/>
</dbReference>
<name>A0A328HQJ2_ARTGO</name>
<gene>
    <name evidence="4" type="ORF">DBZ45_00215</name>
</gene>
<dbReference type="PANTHER" id="PTHR43877">
    <property type="entry name" value="AMINOALKYLPHOSPHONATE N-ACETYLTRANSFERASE-RELATED-RELATED"/>
    <property type="match status" value="1"/>
</dbReference>
<accession>A0A328HQJ2</accession>
<reference evidence="4 5" key="1">
    <citation type="submission" date="2018-04" db="EMBL/GenBank/DDBJ databases">
        <title>Bacteria isolated from cave deposits of Manipur.</title>
        <authorList>
            <person name="Sahoo D."/>
            <person name="Sarangthem I."/>
            <person name="Nandeibam J."/>
        </authorList>
    </citation>
    <scope>NUCLEOTIDE SEQUENCE [LARGE SCALE GENOMIC DNA]</scope>
    <source>
        <strain evidence="5">mrc11</strain>
    </source>
</reference>
<proteinExistence type="predicted"/>
<dbReference type="CDD" id="cd04301">
    <property type="entry name" value="NAT_SF"/>
    <property type="match status" value="1"/>
</dbReference>
<dbReference type="Proteomes" id="UP000249166">
    <property type="component" value="Unassembled WGS sequence"/>
</dbReference>
<feature type="domain" description="N-acetyltransferase" evidence="3">
    <location>
        <begin position="12"/>
        <end position="158"/>
    </location>
</feature>
<evidence type="ECO:0000259" key="3">
    <source>
        <dbReference type="PROSITE" id="PS51186"/>
    </source>
</evidence>
<evidence type="ECO:0000256" key="1">
    <source>
        <dbReference type="ARBA" id="ARBA00022679"/>
    </source>
</evidence>